<dbReference type="InterPro" id="IPR023211">
    <property type="entry name" value="DNA_pol_palm_dom_sf"/>
</dbReference>
<dbReference type="InterPro" id="IPR043502">
    <property type="entry name" value="DNA/RNA_pol_sf"/>
</dbReference>
<dbReference type="InterPro" id="IPR036397">
    <property type="entry name" value="RNaseH_sf"/>
</dbReference>
<keyword evidence="2" id="KW-1185">Reference proteome</keyword>
<dbReference type="RefSeq" id="XP_016836676.1">
    <property type="nucleotide sequence ID" value="XM_016981187.2"/>
</dbReference>
<dbReference type="GO" id="GO:0003676">
    <property type="term" value="F:nucleic acid binding"/>
    <property type="evidence" value="ECO:0007669"/>
    <property type="project" value="InterPro"/>
</dbReference>
<dbReference type="SUPFAM" id="SSF53098">
    <property type="entry name" value="Ribonuclease H-like"/>
    <property type="match status" value="1"/>
</dbReference>
<dbReference type="InParanoid" id="A0A7M7ITE0"/>
<dbReference type="Proteomes" id="UP000002358">
    <property type="component" value="Chromosome 1"/>
</dbReference>
<dbReference type="GO" id="GO:0042575">
    <property type="term" value="C:DNA polymerase complex"/>
    <property type="evidence" value="ECO:0007669"/>
    <property type="project" value="UniProtKB-ARBA"/>
</dbReference>
<name>A0A7M7ITE0_NASVI</name>
<dbReference type="EnsemblMetazoa" id="XM_016981187">
    <property type="protein sequence ID" value="XP_016836676"/>
    <property type="gene ID" value="LOC103317821"/>
</dbReference>
<dbReference type="AlphaFoldDB" id="A0A7M7ITE0"/>
<protein>
    <recommendedName>
        <fullName evidence="3">DNA-directed DNA polymerase</fullName>
    </recommendedName>
</protein>
<evidence type="ECO:0008006" key="3">
    <source>
        <dbReference type="Google" id="ProtNLM"/>
    </source>
</evidence>
<accession>A0A7M7ITE0</accession>
<dbReference type="GeneID" id="103317821"/>
<dbReference type="EnsemblMetazoa" id="XM_008217388">
    <property type="protein sequence ID" value="XP_008215610"/>
    <property type="gene ID" value="LOC103317821"/>
</dbReference>
<dbReference type="Gene3D" id="3.30.420.10">
    <property type="entry name" value="Ribonuclease H-like superfamily/Ribonuclease H"/>
    <property type="match status" value="1"/>
</dbReference>
<dbReference type="PANTHER" id="PTHR33568">
    <property type="entry name" value="DNA POLYMERASE"/>
    <property type="match status" value="1"/>
</dbReference>
<reference evidence="1" key="1">
    <citation type="submission" date="2021-01" db="UniProtKB">
        <authorList>
            <consortium name="EnsemblMetazoa"/>
        </authorList>
    </citation>
    <scope>IDENTIFICATION</scope>
</reference>
<proteinExistence type="predicted"/>
<organism evidence="1 2">
    <name type="scientific">Nasonia vitripennis</name>
    <name type="common">Parasitic wasp</name>
    <dbReference type="NCBI Taxonomy" id="7425"/>
    <lineage>
        <taxon>Eukaryota</taxon>
        <taxon>Metazoa</taxon>
        <taxon>Ecdysozoa</taxon>
        <taxon>Arthropoda</taxon>
        <taxon>Hexapoda</taxon>
        <taxon>Insecta</taxon>
        <taxon>Pterygota</taxon>
        <taxon>Neoptera</taxon>
        <taxon>Endopterygota</taxon>
        <taxon>Hymenoptera</taxon>
        <taxon>Apocrita</taxon>
        <taxon>Proctotrupomorpha</taxon>
        <taxon>Chalcidoidea</taxon>
        <taxon>Pteromalidae</taxon>
        <taxon>Pteromalinae</taxon>
        <taxon>Nasonia</taxon>
    </lineage>
</organism>
<dbReference type="OrthoDB" id="6751099at2759"/>
<evidence type="ECO:0000313" key="2">
    <source>
        <dbReference type="Proteomes" id="UP000002358"/>
    </source>
</evidence>
<dbReference type="KEGG" id="nvi:103317821"/>
<dbReference type="GO" id="GO:0071897">
    <property type="term" value="P:DNA biosynthetic process"/>
    <property type="evidence" value="ECO:0007669"/>
    <property type="project" value="UniProtKB-ARBA"/>
</dbReference>
<dbReference type="RefSeq" id="XP_008215610.1">
    <property type="nucleotide sequence ID" value="XM_008217388.3"/>
</dbReference>
<dbReference type="Gene3D" id="3.90.1600.10">
    <property type="entry name" value="Palm domain of DNA polymerase"/>
    <property type="match status" value="1"/>
</dbReference>
<dbReference type="SUPFAM" id="SSF56672">
    <property type="entry name" value="DNA/RNA polymerases"/>
    <property type="match status" value="1"/>
</dbReference>
<evidence type="ECO:0000313" key="1">
    <source>
        <dbReference type="EnsemblMetazoa" id="XP_016836676"/>
    </source>
</evidence>
<sequence>MEEIHYDLINLKRQPQYITWHDVACTYTMAIKFSSNNSGKGLEEQLLDIFDTFIKADHAATDSMKISASSDVTTLESVSEFFKPVSEYTYNEFIDFISTIRKKYPNFFLMDGIKISVTCIFGREIEKPDIVEVARKMIYSCDVCGTKIVYPSSYESHLCYMPTVDDKKSNCYVFYDFLSMQESVNKLGEKNYRTHKVNVCVAHQVCDECNKLRISDIPKICESCHGGDLQIFKNHAIEAFIDFLLKIKLSNNMNTITCIAHKSQEFHAQFIFKHLIDKGCFPKFIAFNDTKIMYIELSKGHQIRFIDSFNYINHNLSDFPKTFGFQDVIKKWRFPHLFNSSENQNYHGAIPDVRFYSPEIMSNKKRDKFIAWHTRLYRTNYRFDFQEEIVEYCKNNVEILRRGCYEFRQKFIELTTVDPFIGKGIITIAGACHEFYRKKILQHCLNVLWGKFGQKVRDTTNFGNSGNELIEIATSQYRELTNVVALNDYDYYYQWRYKEKYRKPSEKTSVPIAVYTTAYGRLELYKYLEKLGERVLYCDTDSVFYVQPTNEEEIIKTGKFLGEMINELNRYGKGSYIREFVSSGPKFYSYIVVKPDKSEETVTKVGSVKLNSYNNDIFSHENMKKLAQGLLNSIEYESKETYPTEKHDVISRIVPKRVVKQSSKRFHADIDKSYPLGYKLSLLSIFKEYCFV</sequence>
<dbReference type="PANTHER" id="PTHR33568:SF3">
    <property type="entry name" value="DNA-DIRECTED DNA POLYMERASE"/>
    <property type="match status" value="1"/>
</dbReference>
<dbReference type="InterPro" id="IPR012337">
    <property type="entry name" value="RNaseH-like_sf"/>
</dbReference>